<reference evidence="2" key="1">
    <citation type="journal article" date="2012" name="MBio">
        <title>Comparative genome analysis of Trichophyton rubrum and related dermatophytes reveals candidate genes involved in infection.</title>
        <authorList>
            <person name="Martinez D.A."/>
            <person name="Oliver B.G."/>
            <person name="Graeser Y."/>
            <person name="Goldberg J.M."/>
            <person name="Li W."/>
            <person name="Martinez-Rossi N.M."/>
            <person name="Monod M."/>
            <person name="Shelest E."/>
            <person name="Barton R.C."/>
            <person name="Birch E."/>
            <person name="Brakhage A.A."/>
            <person name="Chen Z."/>
            <person name="Gurr S.J."/>
            <person name="Heiman D."/>
            <person name="Heitman J."/>
            <person name="Kosti I."/>
            <person name="Rossi A."/>
            <person name="Saif S."/>
            <person name="Samalova M."/>
            <person name="Saunders C.W."/>
            <person name="Shea T."/>
            <person name="Summerbell R.C."/>
            <person name="Xu J."/>
            <person name="Young S."/>
            <person name="Zeng Q."/>
            <person name="Birren B.W."/>
            <person name="Cuomo C.A."/>
            <person name="White T.C."/>
        </authorList>
    </citation>
    <scope>NUCLEOTIDE SEQUENCE [LARGE SCALE GENOMIC DNA]</scope>
    <source>
        <strain evidence="2">ATCC MYA-4604 / CBS 118893</strain>
    </source>
</reference>
<dbReference type="InParanoid" id="E4V4B2"/>
<name>E4V4B2_ARTGP</name>
<dbReference type="EMBL" id="DS989829">
    <property type="protein sequence ID" value="EFR04836.1"/>
    <property type="molecule type" value="Genomic_DNA"/>
</dbReference>
<dbReference type="RefSeq" id="XP_003169671.1">
    <property type="nucleotide sequence ID" value="XM_003169623.1"/>
</dbReference>
<dbReference type="Proteomes" id="UP000002669">
    <property type="component" value="Unassembled WGS sequence"/>
</dbReference>
<protein>
    <submittedName>
        <fullName evidence="1">Uncharacterized protein</fullName>
    </submittedName>
</protein>
<accession>E4V4B2</accession>
<evidence type="ECO:0000313" key="2">
    <source>
        <dbReference type="Proteomes" id="UP000002669"/>
    </source>
</evidence>
<keyword evidence="2" id="KW-1185">Reference proteome</keyword>
<gene>
    <name evidence="1" type="ORF">MGYG_09172</name>
</gene>
<proteinExistence type="predicted"/>
<sequence length="176" mass="19486">MCSSRQPPVPRQRLGPPLWECRLYVIVLRNGTRYRYRVTLRVGSETAPAELSGIGMFQLPLCGRAGVVGVVGAEGRWDGSAEATTKETSRAASGRFRHVEVLETLFLAVEGLEKFTLRQTEGGKREHTPNMVAINDVDLNLQTNPNEQVHPESSEIPRRDTLIVVLITKTSPLGHD</sequence>
<dbReference type="GeneID" id="10024911"/>
<evidence type="ECO:0000313" key="1">
    <source>
        <dbReference type="EMBL" id="EFR04836.1"/>
    </source>
</evidence>
<dbReference type="VEuPathDB" id="FungiDB:MGYG_09172"/>
<dbReference type="HOGENOM" id="CLU_1524765_0_0_1"/>
<organism evidence="2">
    <name type="scientific">Arthroderma gypseum (strain ATCC MYA-4604 / CBS 118893)</name>
    <name type="common">Microsporum gypseum</name>
    <dbReference type="NCBI Taxonomy" id="535722"/>
    <lineage>
        <taxon>Eukaryota</taxon>
        <taxon>Fungi</taxon>
        <taxon>Dikarya</taxon>
        <taxon>Ascomycota</taxon>
        <taxon>Pezizomycotina</taxon>
        <taxon>Eurotiomycetes</taxon>
        <taxon>Eurotiomycetidae</taxon>
        <taxon>Onygenales</taxon>
        <taxon>Arthrodermataceae</taxon>
        <taxon>Nannizzia</taxon>
    </lineage>
</organism>
<dbReference type="AlphaFoldDB" id="E4V4B2"/>